<evidence type="ECO:0000256" key="8">
    <source>
        <dbReference type="ARBA" id="ARBA00023128"/>
    </source>
</evidence>
<keyword evidence="8" id="KW-0496">Mitochondrion</keyword>
<keyword evidence="7 13" id="KW-1133">Transmembrane helix</keyword>
<dbReference type="PhylomeDB" id="A0A061ASC4"/>
<evidence type="ECO:0000256" key="3">
    <source>
        <dbReference type="ARBA" id="ARBA00022448"/>
    </source>
</evidence>
<dbReference type="VEuPathDB" id="FungiDB:BON22_3195"/>
<dbReference type="SUPFAM" id="SSF103506">
    <property type="entry name" value="Mitochondrial carrier"/>
    <property type="match status" value="1"/>
</dbReference>
<evidence type="ECO:0000256" key="5">
    <source>
        <dbReference type="ARBA" id="ARBA00022737"/>
    </source>
</evidence>
<evidence type="ECO:0000256" key="4">
    <source>
        <dbReference type="ARBA" id="ARBA00022692"/>
    </source>
</evidence>
<feature type="region of interest" description="Disordered" evidence="12">
    <location>
        <begin position="1"/>
        <end position="27"/>
    </location>
</feature>
<dbReference type="PROSITE" id="PS50920">
    <property type="entry name" value="SOLCAR"/>
    <property type="match status" value="3"/>
</dbReference>
<evidence type="ECO:0000256" key="1">
    <source>
        <dbReference type="ARBA" id="ARBA00004448"/>
    </source>
</evidence>
<sequence>MSLRAEKTLTSAQTAEPPAHQSHTRQKLDRSSLGYIVRTGLAGGLAGCSAKTLIAPLDRIKILFQTSNPHYKQFSGSLGGWVRAGREIARSDGLIGFYQGHSATLLRVFPYAAIKFISYEQVRRVLIPSPDHETAIRRLLSGSIAGLCSVFVTYPLDLIRVRLAFQTKKESPHYIDIHHKEHVHHLRQGRLTRTIAEIYREHPIVDKQFFLINWLKKTLPVSMSQMSNFYRGFIPTIMGMIPYAGVSFLSHDVIHDIMRSPIISRYTVDQTAPIPQNTDNHRARVPLNTWAQLIAGGLAGMVAQTSSYPFEVIRRRMQVGGVNNGQFIGMKEITLRIWKERGFRGFYIGLSIGFIKIAPMMATSFYVYERCKFYLGI</sequence>
<reference evidence="14" key="1">
    <citation type="journal article" date="2014" name="Genome Announc.">
        <title>Genome sequence of the yeast Cyberlindnera fabianii (Hansenula fabianii).</title>
        <authorList>
            <person name="Freel K.C."/>
            <person name="Sarilar V."/>
            <person name="Neuveglise C."/>
            <person name="Devillers H."/>
            <person name="Friedrich A."/>
            <person name="Schacherer J."/>
        </authorList>
    </citation>
    <scope>NUCLEOTIDE SEQUENCE</scope>
    <source>
        <strain evidence="14">YJS4271</strain>
    </source>
</reference>
<comment type="similarity">
    <text evidence="2 11">Belongs to the mitochondrial carrier (TC 2.A.29) family.</text>
</comment>
<feature type="repeat" description="Solcar" evidence="10">
    <location>
        <begin position="133"/>
        <end position="257"/>
    </location>
</feature>
<evidence type="ECO:0000313" key="14">
    <source>
        <dbReference type="EMBL" id="CDR40054.1"/>
    </source>
</evidence>
<keyword evidence="5" id="KW-0677">Repeat</keyword>
<evidence type="ECO:0000256" key="12">
    <source>
        <dbReference type="SAM" id="MobiDB-lite"/>
    </source>
</evidence>
<dbReference type="InterPro" id="IPR023395">
    <property type="entry name" value="MCP_dom_sf"/>
</dbReference>
<dbReference type="VEuPathDB" id="FungiDB:BON22_2374"/>
<dbReference type="PANTHER" id="PTHR24089">
    <property type="entry name" value="SOLUTE CARRIER FAMILY 25"/>
    <property type="match status" value="1"/>
</dbReference>
<gene>
    <name evidence="14" type="ORF">CYFA0S_04e02630g</name>
</gene>
<evidence type="ECO:0000256" key="13">
    <source>
        <dbReference type="SAM" id="Phobius"/>
    </source>
</evidence>
<dbReference type="EMBL" id="LK052889">
    <property type="protein sequence ID" value="CDR40054.1"/>
    <property type="molecule type" value="Genomic_DNA"/>
</dbReference>
<keyword evidence="9 10" id="KW-0472">Membrane</keyword>
<dbReference type="AlphaFoldDB" id="A0A061ASC4"/>
<dbReference type="GO" id="GO:0005743">
    <property type="term" value="C:mitochondrial inner membrane"/>
    <property type="evidence" value="ECO:0007669"/>
    <property type="project" value="UniProtKB-SubCell"/>
</dbReference>
<accession>A0A061ASC4</accession>
<dbReference type="InterPro" id="IPR018108">
    <property type="entry name" value="MCP_transmembrane"/>
</dbReference>
<evidence type="ECO:0000256" key="10">
    <source>
        <dbReference type="PROSITE-ProRule" id="PRU00282"/>
    </source>
</evidence>
<keyword evidence="3 11" id="KW-0813">Transport</keyword>
<keyword evidence="6" id="KW-0999">Mitochondrion inner membrane</keyword>
<feature type="repeat" description="Solcar" evidence="10">
    <location>
        <begin position="34"/>
        <end position="125"/>
    </location>
</feature>
<dbReference type="PRINTS" id="PR00928">
    <property type="entry name" value="GRAVESDC"/>
</dbReference>
<dbReference type="Gene3D" id="1.50.40.10">
    <property type="entry name" value="Mitochondrial carrier domain"/>
    <property type="match status" value="1"/>
</dbReference>
<protein>
    <submittedName>
        <fullName evidence="14">CYFA0S04e02630g1_1</fullName>
    </submittedName>
</protein>
<dbReference type="GO" id="GO:0055085">
    <property type="term" value="P:transmembrane transport"/>
    <property type="evidence" value="ECO:0007669"/>
    <property type="project" value="InterPro"/>
</dbReference>
<evidence type="ECO:0000256" key="6">
    <source>
        <dbReference type="ARBA" id="ARBA00022792"/>
    </source>
</evidence>
<evidence type="ECO:0000256" key="11">
    <source>
        <dbReference type="RuleBase" id="RU000488"/>
    </source>
</evidence>
<organism evidence="14">
    <name type="scientific">Cyberlindnera fabianii</name>
    <name type="common">Yeast</name>
    <name type="synonym">Hansenula fabianii</name>
    <dbReference type="NCBI Taxonomy" id="36022"/>
    <lineage>
        <taxon>Eukaryota</taxon>
        <taxon>Fungi</taxon>
        <taxon>Dikarya</taxon>
        <taxon>Ascomycota</taxon>
        <taxon>Saccharomycotina</taxon>
        <taxon>Saccharomycetes</taxon>
        <taxon>Phaffomycetales</taxon>
        <taxon>Phaffomycetaceae</taxon>
        <taxon>Cyberlindnera</taxon>
    </lineage>
</organism>
<evidence type="ECO:0000256" key="9">
    <source>
        <dbReference type="ARBA" id="ARBA00023136"/>
    </source>
</evidence>
<proteinExistence type="inferred from homology"/>
<dbReference type="FunFam" id="1.50.40.10:FF:000151">
    <property type="entry name" value="LEU5p Mitochondrial carrier protein"/>
    <property type="match status" value="1"/>
</dbReference>
<evidence type="ECO:0000256" key="2">
    <source>
        <dbReference type="ARBA" id="ARBA00006375"/>
    </source>
</evidence>
<dbReference type="OrthoDB" id="270584at2759"/>
<feature type="transmembrane region" description="Helical" evidence="13">
    <location>
        <begin position="346"/>
        <end position="368"/>
    </location>
</feature>
<feature type="repeat" description="Solcar" evidence="10">
    <location>
        <begin position="287"/>
        <end position="374"/>
    </location>
</feature>
<dbReference type="Pfam" id="PF00153">
    <property type="entry name" value="Mito_carr"/>
    <property type="match status" value="3"/>
</dbReference>
<keyword evidence="4 10" id="KW-0812">Transmembrane</keyword>
<name>A0A061ASC4_CYBFA</name>
<comment type="subcellular location">
    <subcellularLocation>
        <location evidence="1">Mitochondrion inner membrane</location>
        <topology evidence="1">Multi-pass membrane protein</topology>
    </subcellularLocation>
</comment>
<dbReference type="InterPro" id="IPR002067">
    <property type="entry name" value="MCP"/>
</dbReference>
<dbReference type="InterPro" id="IPR002167">
    <property type="entry name" value="GDC-like"/>
</dbReference>
<dbReference type="PRINTS" id="PR00926">
    <property type="entry name" value="MITOCARRIER"/>
</dbReference>
<evidence type="ECO:0000256" key="7">
    <source>
        <dbReference type="ARBA" id="ARBA00022989"/>
    </source>
</evidence>